<organism evidence="1 2">
    <name type="scientific">Georgenia halotolerans</name>
    <dbReference type="NCBI Taxonomy" id="3028317"/>
    <lineage>
        <taxon>Bacteria</taxon>
        <taxon>Bacillati</taxon>
        <taxon>Actinomycetota</taxon>
        <taxon>Actinomycetes</taxon>
        <taxon>Micrococcales</taxon>
        <taxon>Bogoriellaceae</taxon>
        <taxon>Georgenia</taxon>
    </lineage>
</organism>
<dbReference type="PANTHER" id="PTHR32063:SF0">
    <property type="entry name" value="SWARMING MOTILITY PROTEIN SWRC"/>
    <property type="match status" value="1"/>
</dbReference>
<evidence type="ECO:0000313" key="1">
    <source>
        <dbReference type="EMBL" id="MDD9207833.1"/>
    </source>
</evidence>
<dbReference type="PANTHER" id="PTHR32063">
    <property type="match status" value="1"/>
</dbReference>
<dbReference type="Gene3D" id="3.30.70.1430">
    <property type="entry name" value="Multidrug efflux transporter AcrB pore domain"/>
    <property type="match status" value="1"/>
</dbReference>
<dbReference type="EMBL" id="JARACI010001161">
    <property type="protein sequence ID" value="MDD9207833.1"/>
    <property type="molecule type" value="Genomic_DNA"/>
</dbReference>
<dbReference type="SUPFAM" id="SSF82693">
    <property type="entry name" value="Multidrug efflux transporter AcrB pore domain, PN1, PN2, PC1 and PC2 subdomains"/>
    <property type="match status" value="1"/>
</dbReference>
<feature type="non-terminal residue" evidence="1">
    <location>
        <position position="122"/>
    </location>
</feature>
<dbReference type="Gene3D" id="1.20.1640.10">
    <property type="entry name" value="Multidrug efflux transporter AcrB transmembrane domain"/>
    <property type="match status" value="1"/>
</dbReference>
<reference evidence="1" key="1">
    <citation type="submission" date="2023-02" db="EMBL/GenBank/DDBJ databases">
        <title>Georgenia sp.10Sc9-8, isolated from a soil sample collected from the Taklamakan desert.</title>
        <authorList>
            <person name="Liu S."/>
        </authorList>
    </citation>
    <scope>NUCLEOTIDE SEQUENCE</scope>
    <source>
        <strain evidence="1">10Sc9-8</strain>
    </source>
</reference>
<keyword evidence="2" id="KW-1185">Reference proteome</keyword>
<accession>A0ABT5U0J2</accession>
<dbReference type="Pfam" id="PF00873">
    <property type="entry name" value="ACR_tran"/>
    <property type="match status" value="1"/>
</dbReference>
<proteinExistence type="predicted"/>
<name>A0ABT5U0J2_9MICO</name>
<comment type="caution">
    <text evidence="1">The sequence shown here is derived from an EMBL/GenBank/DDBJ whole genome shotgun (WGS) entry which is preliminary data.</text>
</comment>
<evidence type="ECO:0000313" key="2">
    <source>
        <dbReference type="Proteomes" id="UP001165561"/>
    </source>
</evidence>
<sequence length="122" mass="12931">MHRLSILSLRNRALIALITLAVLAGGVFAMANLKRELIPSLEIPVAAVVSVQPGTSVEIMDQQVSAPIERAVSGVESLVQSTSTSSAGVSTVVLEMEYGTPVTEVTADVEYAVRQIENQLPE</sequence>
<dbReference type="InterPro" id="IPR001036">
    <property type="entry name" value="Acrflvin-R"/>
</dbReference>
<protein>
    <submittedName>
        <fullName evidence="1">Efflux RND transporter permease subunit</fullName>
    </submittedName>
</protein>
<dbReference type="Proteomes" id="UP001165561">
    <property type="component" value="Unassembled WGS sequence"/>
</dbReference>
<gene>
    <name evidence="1" type="ORF">PU560_15360</name>
</gene>